<sequence length="401" mass="46813">MTSEITQSSVKDVSNLLENSSYDVRIKVGEEPDIKEFEAHYIVLSSRSRYFKNALSSRWAKKEDGIIIFNKPNISPSVFEILINYIYTGTFSIKNNISFIDIFIAADEIELFEVNQLAKKQLLEFESAWKFPKDFITICKYDVFTDLYTIALELVFVTRYKKLLPDNLLDKLYEYFLRYPSNVLSKRESAYPFNSKIISAKDAALIARWIDKEQEGRYHFKDIPFKFDLIYRASLEDFSIDKFHSKCDNKGPTVVIIKVRNSGEVIGGYNPLNWRSMELMKNGNLPFNVYNDYKCETSRSFIFSLFSLSNGTIPKLSHVTSKKEAIIWSIDKGPCFGLQDLWILYDHSQNVASGRCKKHSYNVGIIDKDTFEIEEYEIFQITDKKFLPKIFNPIVKRWKRC</sequence>
<dbReference type="Proteomes" id="UP000789920">
    <property type="component" value="Unassembled WGS sequence"/>
</dbReference>
<protein>
    <submittedName>
        <fullName evidence="1">18925_t:CDS:1</fullName>
    </submittedName>
</protein>
<name>A0ACA9PIY5_9GLOM</name>
<dbReference type="EMBL" id="CAJVQC010021024">
    <property type="protein sequence ID" value="CAG8711367.1"/>
    <property type="molecule type" value="Genomic_DNA"/>
</dbReference>
<comment type="caution">
    <text evidence="1">The sequence shown here is derived from an EMBL/GenBank/DDBJ whole genome shotgun (WGS) entry which is preliminary data.</text>
</comment>
<evidence type="ECO:0000313" key="2">
    <source>
        <dbReference type="Proteomes" id="UP000789920"/>
    </source>
</evidence>
<gene>
    <name evidence="1" type="ORF">RPERSI_LOCUS10564</name>
</gene>
<evidence type="ECO:0000313" key="1">
    <source>
        <dbReference type="EMBL" id="CAG8711367.1"/>
    </source>
</evidence>
<keyword evidence="2" id="KW-1185">Reference proteome</keyword>
<feature type="non-terminal residue" evidence="1">
    <location>
        <position position="401"/>
    </location>
</feature>
<organism evidence="1 2">
    <name type="scientific">Racocetra persica</name>
    <dbReference type="NCBI Taxonomy" id="160502"/>
    <lineage>
        <taxon>Eukaryota</taxon>
        <taxon>Fungi</taxon>
        <taxon>Fungi incertae sedis</taxon>
        <taxon>Mucoromycota</taxon>
        <taxon>Glomeromycotina</taxon>
        <taxon>Glomeromycetes</taxon>
        <taxon>Diversisporales</taxon>
        <taxon>Gigasporaceae</taxon>
        <taxon>Racocetra</taxon>
    </lineage>
</organism>
<reference evidence="1" key="1">
    <citation type="submission" date="2021-06" db="EMBL/GenBank/DDBJ databases">
        <authorList>
            <person name="Kallberg Y."/>
            <person name="Tangrot J."/>
            <person name="Rosling A."/>
        </authorList>
    </citation>
    <scope>NUCLEOTIDE SEQUENCE</scope>
    <source>
        <strain evidence="1">MA461A</strain>
    </source>
</reference>
<proteinExistence type="predicted"/>
<accession>A0ACA9PIY5</accession>